<feature type="compositionally biased region" description="Low complexity" evidence="2">
    <location>
        <begin position="194"/>
        <end position="203"/>
    </location>
</feature>
<name>A0A0L0RW09_ALLM3</name>
<evidence type="ECO:0000256" key="1">
    <source>
        <dbReference type="ARBA" id="ARBA00006854"/>
    </source>
</evidence>
<reference evidence="5" key="2">
    <citation type="submission" date="2009-11" db="EMBL/GenBank/DDBJ databases">
        <title>The Genome Sequence of Allomyces macrogynus strain ATCC 38327.</title>
        <authorList>
            <consortium name="The Broad Institute Genome Sequencing Platform"/>
            <person name="Russ C."/>
            <person name="Cuomo C."/>
            <person name="Shea T."/>
            <person name="Young S.K."/>
            <person name="Zeng Q."/>
            <person name="Koehrsen M."/>
            <person name="Haas B."/>
            <person name="Borodovsky M."/>
            <person name="Guigo R."/>
            <person name="Alvarado L."/>
            <person name="Berlin A."/>
            <person name="Borenstein D."/>
            <person name="Chen Z."/>
            <person name="Engels R."/>
            <person name="Freedman E."/>
            <person name="Gellesch M."/>
            <person name="Goldberg J."/>
            <person name="Griggs A."/>
            <person name="Gujja S."/>
            <person name="Heiman D."/>
            <person name="Hepburn T."/>
            <person name="Howarth C."/>
            <person name="Jen D."/>
            <person name="Larson L."/>
            <person name="Lewis B."/>
            <person name="Mehta T."/>
            <person name="Park D."/>
            <person name="Pearson M."/>
            <person name="Roberts A."/>
            <person name="Saif S."/>
            <person name="Shenoy N."/>
            <person name="Sisk P."/>
            <person name="Stolte C."/>
            <person name="Sykes S."/>
            <person name="Walk T."/>
            <person name="White J."/>
            <person name="Yandava C."/>
            <person name="Burger G."/>
            <person name="Gray M.W."/>
            <person name="Holland P.W.H."/>
            <person name="King N."/>
            <person name="Lang F.B.F."/>
            <person name="Roger A.J."/>
            <person name="Ruiz-Trillo I."/>
            <person name="Lander E."/>
            <person name="Nusbaum C."/>
        </authorList>
    </citation>
    <scope>NUCLEOTIDE SEQUENCE [LARGE SCALE GENOMIC DNA]</scope>
    <source>
        <strain evidence="5">ATCC 38327</strain>
    </source>
</reference>
<feature type="domain" description="Wings apart-like protein C-terminal" evidence="3">
    <location>
        <begin position="363"/>
        <end position="649"/>
    </location>
</feature>
<dbReference type="Gene3D" id="1.25.10.10">
    <property type="entry name" value="Leucine-rich Repeat Variant"/>
    <property type="match status" value="2"/>
</dbReference>
<feature type="region of interest" description="Disordered" evidence="2">
    <location>
        <begin position="1"/>
        <end position="210"/>
    </location>
</feature>
<feature type="region of interest" description="Disordered" evidence="2">
    <location>
        <begin position="823"/>
        <end position="850"/>
    </location>
</feature>
<feature type="compositionally biased region" description="Basic and acidic residues" evidence="2">
    <location>
        <begin position="839"/>
        <end position="850"/>
    </location>
</feature>
<feature type="compositionally biased region" description="Pro residues" evidence="2">
    <location>
        <begin position="181"/>
        <end position="193"/>
    </location>
</feature>
<evidence type="ECO:0000256" key="2">
    <source>
        <dbReference type="SAM" id="MobiDB-lite"/>
    </source>
</evidence>
<feature type="compositionally biased region" description="Low complexity" evidence="2">
    <location>
        <begin position="35"/>
        <end position="46"/>
    </location>
</feature>
<dbReference type="PANTHER" id="PTHR22100:SF13">
    <property type="entry name" value="WINGS APART-LIKE PROTEIN HOMOLOG"/>
    <property type="match status" value="1"/>
</dbReference>
<evidence type="ECO:0000259" key="3">
    <source>
        <dbReference type="Pfam" id="PF07814"/>
    </source>
</evidence>
<dbReference type="STRING" id="578462.A0A0L0RW09"/>
<accession>A0A0L0RW09</accession>
<gene>
    <name evidence="4" type="ORF">AMAG_00549</name>
</gene>
<sequence length="875" mass="92011">MATPPPPHWATAAPSLGTAPAITYGKRSRSSHRISAPSTPTASTPSRLFSPRAPSGPDARADDEHETPPGGADDAGAPVLKKPRLSSSPYGPRPKSRIGKPSDPFAFDLTGEPALGPSRSSFLARKITLPKSVFPDRAARPAVARKPPTPRKGRRNASPPKLALSRSLPTSTTNGAIDATPLPPLVPPPPAPAAPLATEHPAAISNDGTVESTARVLNSSLAPPDAFDVALSASPLDADITPSTSPPPPPPALFPSLGDSSSLASSLPASRSNSLPAPAPPPPRVAINPQRDVFLGSFFDDSDEDDDVAPAGPALAPATNRSVEQKSRPRITRKNSELMAKEIASRLLTDDVDDDEPTAPFEVKARHELREAGEILRLKEELDYLVDGLRSTSVNIRRFSAMDVLRKLSQRTVRRQAMHVILPVLGALAQDKDAIVLLAFLGVMLTLTTDTDAARPLLMDSRFGSLLVPSHILDLVKGAISVPDDKKSQQLAAEISTKLDALSLPSYLDQDHSPTSLWLATVHALIRFSSELAMTSLGHAGITLVGDLIAWDATDVTPVHSIALDILERASFYANLAGHTLATAFPITQLAPSIAAQYDALRPLPFDLPDPDRAVAVARVAALLATMRVAINVTSDAPAAVCEHFSGATECLTALADVFAGPAPVLVAVADDVRAHVVTTCGAAETAASQGSAAASQHAEIWAANAADRADRQVVAVGLLVNIAEHADEAAAYLAGVRVRDVEVEDSGDVAFPVALDRVLADAAVEEEDDGGVPRVVPLLTAVLLALVLRHAPTPMRGKVDLDRVRSRLQEFVDMHAGLDAAEAVGDGGAGSQSQPHSQHHEHDTAVDPPHHHHLVSVTAYTDLLHEVESWSTTA</sequence>
<reference evidence="4 5" key="1">
    <citation type="submission" date="2009-11" db="EMBL/GenBank/DDBJ databases">
        <title>Annotation of Allomyces macrogynus ATCC 38327.</title>
        <authorList>
            <consortium name="The Broad Institute Genome Sequencing Platform"/>
            <person name="Russ C."/>
            <person name="Cuomo C."/>
            <person name="Burger G."/>
            <person name="Gray M.W."/>
            <person name="Holland P.W.H."/>
            <person name="King N."/>
            <person name="Lang F.B.F."/>
            <person name="Roger A.J."/>
            <person name="Ruiz-Trillo I."/>
            <person name="Young S.K."/>
            <person name="Zeng Q."/>
            <person name="Gargeya S."/>
            <person name="Fitzgerald M."/>
            <person name="Haas B."/>
            <person name="Abouelleil A."/>
            <person name="Alvarado L."/>
            <person name="Arachchi H.M."/>
            <person name="Berlin A."/>
            <person name="Chapman S.B."/>
            <person name="Gearin G."/>
            <person name="Goldberg J."/>
            <person name="Griggs A."/>
            <person name="Gujja S."/>
            <person name="Hansen M."/>
            <person name="Heiman D."/>
            <person name="Howarth C."/>
            <person name="Larimer J."/>
            <person name="Lui A."/>
            <person name="MacDonald P.J.P."/>
            <person name="McCowen C."/>
            <person name="Montmayeur A."/>
            <person name="Murphy C."/>
            <person name="Neiman D."/>
            <person name="Pearson M."/>
            <person name="Priest M."/>
            <person name="Roberts A."/>
            <person name="Saif S."/>
            <person name="Shea T."/>
            <person name="Sisk P."/>
            <person name="Stolte C."/>
            <person name="Sykes S."/>
            <person name="Wortman J."/>
            <person name="Nusbaum C."/>
            <person name="Birren B."/>
        </authorList>
    </citation>
    <scope>NUCLEOTIDE SEQUENCE [LARGE SCALE GENOMIC DNA]</scope>
    <source>
        <strain evidence="4 5">ATCC 38327</strain>
    </source>
</reference>
<dbReference type="Proteomes" id="UP000054350">
    <property type="component" value="Unassembled WGS sequence"/>
</dbReference>
<dbReference type="InterPro" id="IPR011989">
    <property type="entry name" value="ARM-like"/>
</dbReference>
<dbReference type="VEuPathDB" id="FungiDB:AMAG_00549"/>
<dbReference type="InterPro" id="IPR039874">
    <property type="entry name" value="WAPL"/>
</dbReference>
<keyword evidence="5" id="KW-1185">Reference proteome</keyword>
<feature type="region of interest" description="Disordered" evidence="2">
    <location>
        <begin position="236"/>
        <end position="333"/>
    </location>
</feature>
<evidence type="ECO:0000313" key="5">
    <source>
        <dbReference type="Proteomes" id="UP000054350"/>
    </source>
</evidence>
<dbReference type="OrthoDB" id="78088at2759"/>
<dbReference type="eggNOG" id="ENOG502SF15">
    <property type="taxonomic scope" value="Eukaryota"/>
</dbReference>
<dbReference type="Pfam" id="PF07814">
    <property type="entry name" value="WAPL"/>
    <property type="match status" value="1"/>
</dbReference>
<dbReference type="PANTHER" id="PTHR22100">
    <property type="entry name" value="WINGS APART-LIKE PROTEIN HOMOLOG"/>
    <property type="match status" value="1"/>
</dbReference>
<dbReference type="EMBL" id="GG745328">
    <property type="protein sequence ID" value="KNE54582.1"/>
    <property type="molecule type" value="Genomic_DNA"/>
</dbReference>
<evidence type="ECO:0000313" key="4">
    <source>
        <dbReference type="EMBL" id="KNE54582.1"/>
    </source>
</evidence>
<dbReference type="AlphaFoldDB" id="A0A0L0RW09"/>
<dbReference type="InterPro" id="IPR022771">
    <property type="entry name" value="WAPL_C"/>
</dbReference>
<comment type="similarity">
    <text evidence="1">Belongs to the WAPL family.</text>
</comment>
<feature type="compositionally biased region" description="Low complexity" evidence="2">
    <location>
        <begin position="255"/>
        <end position="276"/>
    </location>
</feature>
<organism evidence="4 5">
    <name type="scientific">Allomyces macrogynus (strain ATCC 38327)</name>
    <name type="common">Allomyces javanicus var. macrogynus</name>
    <dbReference type="NCBI Taxonomy" id="578462"/>
    <lineage>
        <taxon>Eukaryota</taxon>
        <taxon>Fungi</taxon>
        <taxon>Fungi incertae sedis</taxon>
        <taxon>Blastocladiomycota</taxon>
        <taxon>Blastocladiomycetes</taxon>
        <taxon>Blastocladiales</taxon>
        <taxon>Blastocladiaceae</taxon>
        <taxon>Allomyces</taxon>
    </lineage>
</organism>
<feature type="compositionally biased region" description="Pro residues" evidence="2">
    <location>
        <begin position="244"/>
        <end position="253"/>
    </location>
</feature>
<protein>
    <recommendedName>
        <fullName evidence="3">Wings apart-like protein C-terminal domain-containing protein</fullName>
    </recommendedName>
</protein>
<proteinExistence type="inferred from homology"/>